<evidence type="ECO:0000313" key="23">
    <source>
        <dbReference type="Proteomes" id="UP000321058"/>
    </source>
</evidence>
<name>A0A512NPL8_9HYPH</name>
<evidence type="ECO:0000256" key="4">
    <source>
        <dbReference type="ARBA" id="ARBA00022485"/>
    </source>
</evidence>
<dbReference type="PROSITE" id="PS00365">
    <property type="entry name" value="NIR_SIR"/>
    <property type="match status" value="1"/>
</dbReference>
<comment type="caution">
    <text evidence="22">The sequence shown here is derived from an EMBL/GenBank/DDBJ whole genome shotgun (WGS) entry which is preliminary data.</text>
</comment>
<dbReference type="SUPFAM" id="SSF55124">
    <property type="entry name" value="Nitrite/Sulfite reductase N-terminal domain-like"/>
    <property type="match status" value="1"/>
</dbReference>
<dbReference type="InterPro" id="IPR006066">
    <property type="entry name" value="NO2/SO3_Rdtase_FeS/sirohaem_BS"/>
</dbReference>
<dbReference type="GO" id="GO:0051539">
    <property type="term" value="F:4 iron, 4 sulfur cluster binding"/>
    <property type="evidence" value="ECO:0007669"/>
    <property type="project" value="UniProtKB-KW"/>
</dbReference>
<comment type="similarity">
    <text evidence="3">Belongs to the nitrite and sulfite reductase 4Fe-4S domain family.</text>
</comment>
<feature type="domain" description="NADH-rubredoxin oxidoreductase C-terminal" evidence="21">
    <location>
        <begin position="332"/>
        <end position="399"/>
    </location>
</feature>
<dbReference type="InterPro" id="IPR023753">
    <property type="entry name" value="FAD/NAD-binding_dom"/>
</dbReference>
<evidence type="ECO:0000256" key="14">
    <source>
        <dbReference type="ARBA" id="ARBA00034078"/>
    </source>
</evidence>
<gene>
    <name evidence="22" type="primary">nirB</name>
    <name evidence="22" type="ORF">RSO01_80380</name>
</gene>
<dbReference type="PIRSF" id="PIRSF037149">
    <property type="entry name" value="NirB"/>
    <property type="match status" value="1"/>
</dbReference>
<feature type="binding site" evidence="16">
    <location>
        <position position="662"/>
    </location>
    <ligand>
        <name>[4Fe-4S] cluster</name>
        <dbReference type="ChEBI" id="CHEBI:49883"/>
    </ligand>
</feature>
<dbReference type="EMBL" id="BKAJ01000187">
    <property type="protein sequence ID" value="GEP60872.1"/>
    <property type="molecule type" value="Genomic_DNA"/>
</dbReference>
<keyword evidence="8 16" id="KW-0479">Metal-binding</keyword>
<dbReference type="SUPFAM" id="SSF51905">
    <property type="entry name" value="FAD/NAD(P)-binding domain"/>
    <property type="match status" value="2"/>
</dbReference>
<dbReference type="InterPro" id="IPR005117">
    <property type="entry name" value="NiRdtase/SiRdtase_haem-b_fer"/>
</dbReference>
<dbReference type="PRINTS" id="PR00411">
    <property type="entry name" value="PNDRDTASEI"/>
</dbReference>
<dbReference type="Gene3D" id="3.90.480.10">
    <property type="entry name" value="Sulfite Reductase Hemoprotein,Domain 2"/>
    <property type="match status" value="1"/>
</dbReference>
<evidence type="ECO:0000256" key="10">
    <source>
        <dbReference type="ARBA" id="ARBA00023002"/>
    </source>
</evidence>
<keyword evidence="23" id="KW-1185">Reference proteome</keyword>
<dbReference type="InterPro" id="IPR052034">
    <property type="entry name" value="NasD-like"/>
</dbReference>
<evidence type="ECO:0000256" key="16">
    <source>
        <dbReference type="PIRSR" id="PIRSR037149-1"/>
    </source>
</evidence>
<feature type="domain" description="Nitrite/Sulfite reductase ferredoxin-like" evidence="18">
    <location>
        <begin position="574"/>
        <end position="637"/>
    </location>
</feature>
<feature type="binding site" evidence="16">
    <location>
        <position position="700"/>
    </location>
    <ligand>
        <name>[4Fe-4S] cluster</name>
        <dbReference type="ChEBI" id="CHEBI:49883"/>
    </ligand>
</feature>
<keyword evidence="4 16" id="KW-0004">4Fe-4S</keyword>
<keyword evidence="11 16" id="KW-0408">Iron</keyword>
<dbReference type="InterPro" id="IPR006067">
    <property type="entry name" value="NO2/SO3_Rdtase_4Fe4S_dom"/>
</dbReference>
<dbReference type="Gene3D" id="3.30.390.30">
    <property type="match status" value="1"/>
</dbReference>
<dbReference type="InterPro" id="IPR016156">
    <property type="entry name" value="FAD/NAD-linked_Rdtase_dimer_sf"/>
</dbReference>
<dbReference type="Pfam" id="PF07992">
    <property type="entry name" value="Pyr_redox_2"/>
    <property type="match status" value="1"/>
</dbReference>
<feature type="binding site" evidence="16">
    <location>
        <position position="656"/>
    </location>
    <ligand>
        <name>[4Fe-4S] cluster</name>
        <dbReference type="ChEBI" id="CHEBI:49883"/>
    </ligand>
</feature>
<dbReference type="InterPro" id="IPR041854">
    <property type="entry name" value="BFD-like_2Fe2S-bd_dom_sf"/>
</dbReference>
<dbReference type="GO" id="GO:0050660">
    <property type="term" value="F:flavin adenine dinucleotide binding"/>
    <property type="evidence" value="ECO:0007669"/>
    <property type="project" value="UniProtKB-UniRule"/>
</dbReference>
<dbReference type="InterPro" id="IPR036136">
    <property type="entry name" value="Nit/Sulf_reduc_fer-like_dom_sf"/>
</dbReference>
<dbReference type="NCBIfam" id="TIGR02374">
    <property type="entry name" value="nitri_red_nirB"/>
    <property type="match status" value="1"/>
</dbReference>
<dbReference type="GO" id="GO:0046872">
    <property type="term" value="F:metal ion binding"/>
    <property type="evidence" value="ECO:0007669"/>
    <property type="project" value="UniProtKB-KW"/>
</dbReference>
<dbReference type="Gene3D" id="1.10.10.1100">
    <property type="entry name" value="BFD-like [2Fe-2S]-binding domain"/>
    <property type="match status" value="1"/>
</dbReference>
<dbReference type="GO" id="GO:0050661">
    <property type="term" value="F:NADP binding"/>
    <property type="evidence" value="ECO:0007669"/>
    <property type="project" value="UniProtKB-UniRule"/>
</dbReference>
<dbReference type="PRINTS" id="PR00368">
    <property type="entry name" value="FADPNR"/>
</dbReference>
<evidence type="ECO:0000256" key="8">
    <source>
        <dbReference type="ARBA" id="ARBA00022723"/>
    </source>
</evidence>
<dbReference type="InterPro" id="IPR045854">
    <property type="entry name" value="NO2/SO3_Rdtase_4Fe4S_sf"/>
</dbReference>
<dbReference type="Gene3D" id="3.30.413.10">
    <property type="entry name" value="Sulfite Reductase Hemoprotein, domain 1"/>
    <property type="match status" value="1"/>
</dbReference>
<dbReference type="GO" id="GO:0098809">
    <property type="term" value="F:nitrite reductase activity"/>
    <property type="evidence" value="ECO:0007669"/>
    <property type="project" value="InterPro"/>
</dbReference>
<dbReference type="Gene3D" id="3.50.50.60">
    <property type="entry name" value="FAD/NAD(P)-binding domain"/>
    <property type="match status" value="2"/>
</dbReference>
<keyword evidence="5 16" id="KW-0349">Heme</keyword>
<dbReference type="InterPro" id="IPR012744">
    <property type="entry name" value="Nitri_red_NirB"/>
</dbReference>
<protein>
    <submittedName>
        <fullName evidence="22">Nitrite reductase large subunit</fullName>
    </submittedName>
</protein>
<dbReference type="InterPro" id="IPR041575">
    <property type="entry name" value="Rubredoxin_C"/>
</dbReference>
<feature type="domain" description="BFD-like [2Fe-2S]-binding" evidence="19">
    <location>
        <begin position="436"/>
        <end position="484"/>
    </location>
</feature>
<evidence type="ECO:0000259" key="17">
    <source>
        <dbReference type="Pfam" id="PF01077"/>
    </source>
</evidence>
<evidence type="ECO:0000259" key="20">
    <source>
        <dbReference type="Pfam" id="PF07992"/>
    </source>
</evidence>
<evidence type="ECO:0000256" key="13">
    <source>
        <dbReference type="ARBA" id="ARBA00023063"/>
    </source>
</evidence>
<sequence length="832" mass="89938">MASHAKQRLVVVGNGMAPGRALERLFETAPDAYEVTIFNAEPRVNYDRIMLSPVLSGDKSFEEIVIHGDGWYVKHGVTLYKGAKVTKIDREARTVTAEFVPSRSGQPSLQPPVTVPYDKLIVATGSNPIIIPVPGHDLPGVLSYRDLDDVEAMLLAAKSRGKAVVIGGGLLGLEAAAGLQAQGMDVTVVHLMPTLMERQLDPAAGHLLQRAIEARGIKVLTRANTKAIVGKGRVEGVDLDNGTHLPADLVVMAVGIRPNMQVAKEAGITVNRGIVVDAMMRTSDPDIFALGECAEADGQVFGLVAPLYEMANIVACQLVGDATASFKSSATATKLKVTGINLYSAGDFAEAKDREEIVLRDATRGVYRRLVLKDNRIIGAVMYGDTSDGPWFFDMLKRGTDVADMRETLIFGQNYAGGIPLDPAAAVAALPDDAEICGCNGVCKGKITGAIAGLGLKSLDEVRAHTKASASCGSCTGLVEQLLKAQLGDTYNPAAVQPMCGCTDLGHDDVRRLIVAKELRSIPQLMQELEWKTSCGCAKCRPALNYYMICSWPGEYVDDSQSRFINERVHANIQKDGTYSVVPRMWGGQTSAKELRAIADIVDKYKIPTVKVTGGQRIDMLGVAKEDLPGVWADLSAAGMVSGHAYAKGLRTVKTCVGTDWCRFGTQDSTGLGVKLEKFMWGSWTPAKVKLAVSGCPRNCAEATCKDIGVICIESGYDIHFAGAAGLEIKGTELLGHVATEEETIEAIGALTQLYREQGRYLERIYKWAKRVGLETIRQQIMEDGERRRALYDRFVFSQQFAQNDPWAERANGKDAHEFTPVADLTLREAAE</sequence>
<evidence type="ECO:0000256" key="9">
    <source>
        <dbReference type="ARBA" id="ARBA00022827"/>
    </source>
</evidence>
<dbReference type="PRINTS" id="PR00397">
    <property type="entry name" value="SIROHAEM"/>
</dbReference>
<feature type="binding site" description="axial binding residue" evidence="16">
    <location>
        <position position="700"/>
    </location>
    <ligand>
        <name>siroheme</name>
        <dbReference type="ChEBI" id="CHEBI:60052"/>
    </ligand>
    <ligandPart>
        <name>Fe</name>
        <dbReference type="ChEBI" id="CHEBI:18248"/>
    </ligandPart>
</feature>
<evidence type="ECO:0000259" key="18">
    <source>
        <dbReference type="Pfam" id="PF03460"/>
    </source>
</evidence>
<keyword evidence="9 15" id="KW-0274">FAD</keyword>
<dbReference type="GO" id="GO:0020037">
    <property type="term" value="F:heme binding"/>
    <property type="evidence" value="ECO:0007669"/>
    <property type="project" value="InterPro"/>
</dbReference>
<dbReference type="CDD" id="cd19943">
    <property type="entry name" value="NirB_Fer2_BFD-like_1"/>
    <property type="match status" value="1"/>
</dbReference>
<keyword evidence="13 15" id="KW-0534">Nitrate assimilation</keyword>
<dbReference type="AlphaFoldDB" id="A0A512NPL8"/>
<evidence type="ECO:0000256" key="6">
    <source>
        <dbReference type="ARBA" id="ARBA00022630"/>
    </source>
</evidence>
<keyword evidence="7" id="KW-0001">2Fe-2S</keyword>
<dbReference type="Pfam" id="PF03460">
    <property type="entry name" value="NIR_SIR_ferr"/>
    <property type="match status" value="1"/>
</dbReference>
<evidence type="ECO:0000256" key="15">
    <source>
        <dbReference type="PIRNR" id="PIRNR037149"/>
    </source>
</evidence>
<dbReference type="FunFam" id="3.50.50.60:FF:000033">
    <property type="entry name" value="Nitrite reductase [NAD(P)H], large subunit"/>
    <property type="match status" value="1"/>
</dbReference>
<comment type="cofactor">
    <cofactor evidence="16">
        <name>[4Fe-4S] cluster</name>
        <dbReference type="ChEBI" id="CHEBI:49883"/>
    </cofactor>
    <text evidence="16">Binds 1 [4Fe-4S] cluster per subunit.</text>
</comment>
<dbReference type="GO" id="GO:0042128">
    <property type="term" value="P:nitrate assimilation"/>
    <property type="evidence" value="ECO:0007669"/>
    <property type="project" value="UniProtKB-UniRule"/>
</dbReference>
<evidence type="ECO:0000256" key="12">
    <source>
        <dbReference type="ARBA" id="ARBA00023014"/>
    </source>
</evidence>
<comment type="cofactor">
    <cofactor evidence="16">
        <name>siroheme</name>
        <dbReference type="ChEBI" id="CHEBI:60052"/>
    </cofactor>
    <text evidence="16">Binds 1 siroheme per subunit.</text>
</comment>
<comment type="cofactor">
    <cofactor evidence="14">
        <name>[2Fe-2S] cluster</name>
        <dbReference type="ChEBI" id="CHEBI:190135"/>
    </cofactor>
</comment>
<feature type="binding site" evidence="16">
    <location>
        <position position="696"/>
    </location>
    <ligand>
        <name>[4Fe-4S] cluster</name>
        <dbReference type="ChEBI" id="CHEBI:49883"/>
    </ligand>
</feature>
<evidence type="ECO:0000259" key="19">
    <source>
        <dbReference type="Pfam" id="PF04324"/>
    </source>
</evidence>
<dbReference type="PANTHER" id="PTHR43809:SF1">
    <property type="entry name" value="NITRITE REDUCTASE (NADH) LARGE SUBUNIT"/>
    <property type="match status" value="1"/>
</dbReference>
<organism evidence="22 23">
    <name type="scientific">Reyranella soli</name>
    <dbReference type="NCBI Taxonomy" id="1230389"/>
    <lineage>
        <taxon>Bacteria</taxon>
        <taxon>Pseudomonadati</taxon>
        <taxon>Pseudomonadota</taxon>
        <taxon>Alphaproteobacteria</taxon>
        <taxon>Hyphomicrobiales</taxon>
        <taxon>Reyranellaceae</taxon>
        <taxon>Reyranella</taxon>
    </lineage>
</organism>
<comment type="pathway">
    <text evidence="2">Nitrogen metabolism; nitrate reduction (assimilation).</text>
</comment>
<evidence type="ECO:0000256" key="3">
    <source>
        <dbReference type="ARBA" id="ARBA00010429"/>
    </source>
</evidence>
<dbReference type="InterPro" id="IPR036188">
    <property type="entry name" value="FAD/NAD-bd_sf"/>
</dbReference>
<dbReference type="RefSeq" id="WP_147156200.1">
    <property type="nucleotide sequence ID" value="NZ_BKAJ01000187.1"/>
</dbReference>
<dbReference type="Pfam" id="PF01077">
    <property type="entry name" value="NIR_SIR"/>
    <property type="match status" value="1"/>
</dbReference>
<feature type="domain" description="Nitrite/sulphite reductase 4Fe-4S" evidence="17">
    <location>
        <begin position="647"/>
        <end position="784"/>
    </location>
</feature>
<keyword evidence="12 16" id="KW-0411">Iron-sulfur</keyword>
<comment type="cofactor">
    <cofactor evidence="1 15">
        <name>FAD</name>
        <dbReference type="ChEBI" id="CHEBI:57692"/>
    </cofactor>
</comment>
<dbReference type="CDD" id="cd19944">
    <property type="entry name" value="NirB_Fer2_BFD-like_2"/>
    <property type="match status" value="1"/>
</dbReference>
<feature type="domain" description="BFD-like [2Fe-2S]-binding" evidence="19">
    <location>
        <begin position="499"/>
        <end position="548"/>
    </location>
</feature>
<dbReference type="GO" id="GO:0051537">
    <property type="term" value="F:2 iron, 2 sulfur cluster binding"/>
    <property type="evidence" value="ECO:0007669"/>
    <property type="project" value="UniProtKB-KW"/>
</dbReference>
<dbReference type="Proteomes" id="UP000321058">
    <property type="component" value="Unassembled WGS sequence"/>
</dbReference>
<dbReference type="SUPFAM" id="SSF56014">
    <property type="entry name" value="Nitrite and sulphite reductase 4Fe-4S domain-like"/>
    <property type="match status" value="1"/>
</dbReference>
<keyword evidence="6 15" id="KW-0285">Flavoprotein</keyword>
<evidence type="ECO:0000256" key="5">
    <source>
        <dbReference type="ARBA" id="ARBA00022617"/>
    </source>
</evidence>
<evidence type="ECO:0000256" key="2">
    <source>
        <dbReference type="ARBA" id="ARBA00005096"/>
    </source>
</evidence>
<evidence type="ECO:0000313" key="22">
    <source>
        <dbReference type="EMBL" id="GEP60872.1"/>
    </source>
</evidence>
<dbReference type="OrthoDB" id="9768666at2"/>
<dbReference type="InterPro" id="IPR017121">
    <property type="entry name" value="Nitrite_Rdtase_lsu"/>
</dbReference>
<evidence type="ECO:0000256" key="7">
    <source>
        <dbReference type="ARBA" id="ARBA00022714"/>
    </source>
</evidence>
<dbReference type="UniPathway" id="UPA00653"/>
<dbReference type="Pfam" id="PF04324">
    <property type="entry name" value="Fer2_BFD"/>
    <property type="match status" value="2"/>
</dbReference>
<feature type="domain" description="FAD/NAD(P)-binding" evidence="20">
    <location>
        <begin position="8"/>
        <end position="294"/>
    </location>
</feature>
<dbReference type="PANTHER" id="PTHR43809">
    <property type="entry name" value="NITRITE REDUCTASE (NADH) LARGE SUBUNIT"/>
    <property type="match status" value="1"/>
</dbReference>
<dbReference type="Pfam" id="PF18267">
    <property type="entry name" value="Rubredoxin_C"/>
    <property type="match status" value="1"/>
</dbReference>
<evidence type="ECO:0000259" key="21">
    <source>
        <dbReference type="Pfam" id="PF18267"/>
    </source>
</evidence>
<proteinExistence type="inferred from homology"/>
<reference evidence="22 23" key="1">
    <citation type="submission" date="2019-07" db="EMBL/GenBank/DDBJ databases">
        <title>Whole genome shotgun sequence of Reyranella soli NBRC 108950.</title>
        <authorList>
            <person name="Hosoyama A."/>
            <person name="Uohara A."/>
            <person name="Ohji S."/>
            <person name="Ichikawa N."/>
        </authorList>
    </citation>
    <scope>NUCLEOTIDE SEQUENCE [LARGE SCALE GENOMIC DNA]</scope>
    <source>
        <strain evidence="22 23">NBRC 108950</strain>
    </source>
</reference>
<evidence type="ECO:0000256" key="1">
    <source>
        <dbReference type="ARBA" id="ARBA00001974"/>
    </source>
</evidence>
<dbReference type="InterPro" id="IPR007419">
    <property type="entry name" value="BFD-like_2Fe2S-bd_dom"/>
</dbReference>
<evidence type="ECO:0000256" key="11">
    <source>
        <dbReference type="ARBA" id="ARBA00023004"/>
    </source>
</evidence>
<accession>A0A512NPL8</accession>
<keyword evidence="10" id="KW-0560">Oxidoreductase</keyword>